<evidence type="ECO:0008006" key="3">
    <source>
        <dbReference type="Google" id="ProtNLM"/>
    </source>
</evidence>
<proteinExistence type="predicted"/>
<evidence type="ECO:0000313" key="2">
    <source>
        <dbReference type="Proteomes" id="UP001497453"/>
    </source>
</evidence>
<organism evidence="1 2">
    <name type="scientific">Somion occarium</name>
    <dbReference type="NCBI Taxonomy" id="3059160"/>
    <lineage>
        <taxon>Eukaryota</taxon>
        <taxon>Fungi</taxon>
        <taxon>Dikarya</taxon>
        <taxon>Basidiomycota</taxon>
        <taxon>Agaricomycotina</taxon>
        <taxon>Agaricomycetes</taxon>
        <taxon>Polyporales</taxon>
        <taxon>Cerrenaceae</taxon>
        <taxon>Somion</taxon>
    </lineage>
</organism>
<sequence length="272" mass="30829">MFNLLSDSILLHIRTFILGDISTHVSLSQTCRRFRKLYENDESFWQLVCFSAGFGRPRRRGNPDEHLTWRQVAHVLSSHHRTCEIRSCRDAHLYFAKRYRTSSRRSIKTPVSAQQGVVFHSLYFYLHCNQLSPGEAFAYIPVPDAISILLTHLPTFPECRNSQYGPLCSHPNASCTFATFPAVDTISFQDADGRTFLNVSNSDGCTILDVNRALAELIPRDQAPVEVALAHYRDLVQTSGLSLAQFADMVSEQKGFLDDHEYPFLNELVAQA</sequence>
<protein>
    <recommendedName>
        <fullName evidence="3">F-box domain-containing protein</fullName>
    </recommendedName>
</protein>
<evidence type="ECO:0000313" key="1">
    <source>
        <dbReference type="EMBL" id="CAL1710306.1"/>
    </source>
</evidence>
<reference evidence="2" key="1">
    <citation type="submission" date="2024-04" db="EMBL/GenBank/DDBJ databases">
        <authorList>
            <person name="Shaw F."/>
            <person name="Minotto A."/>
        </authorList>
    </citation>
    <scope>NUCLEOTIDE SEQUENCE [LARGE SCALE GENOMIC DNA]</scope>
</reference>
<dbReference type="InterPro" id="IPR036047">
    <property type="entry name" value="F-box-like_dom_sf"/>
</dbReference>
<dbReference type="Gene3D" id="1.20.1280.50">
    <property type="match status" value="1"/>
</dbReference>
<dbReference type="Proteomes" id="UP001497453">
    <property type="component" value="Chromosome 5"/>
</dbReference>
<name>A0ABP1DR84_9APHY</name>
<keyword evidence="2" id="KW-1185">Reference proteome</keyword>
<accession>A0ABP1DR84</accession>
<gene>
    <name evidence="1" type="ORF">GFSPODELE1_LOCUS7754</name>
</gene>
<dbReference type="EMBL" id="OZ037948">
    <property type="protein sequence ID" value="CAL1710306.1"/>
    <property type="molecule type" value="Genomic_DNA"/>
</dbReference>
<dbReference type="SUPFAM" id="SSF81383">
    <property type="entry name" value="F-box domain"/>
    <property type="match status" value="1"/>
</dbReference>